<evidence type="ECO:0000256" key="1">
    <source>
        <dbReference type="ARBA" id="ARBA00005964"/>
    </source>
</evidence>
<feature type="domain" description="Carboxylesterase type B" evidence="5">
    <location>
        <begin position="236"/>
        <end position="733"/>
    </location>
</feature>
<gene>
    <name evidence="6" type="ORF">OC846_006166</name>
</gene>
<keyword evidence="7" id="KW-1185">Reference proteome</keyword>
<name>A0AAN6GJ60_9BASI</name>
<dbReference type="AlphaFoldDB" id="A0AAN6GJ60"/>
<dbReference type="Gene3D" id="3.40.50.1820">
    <property type="entry name" value="alpha/beta hydrolase"/>
    <property type="match status" value="1"/>
</dbReference>
<reference evidence="6" key="1">
    <citation type="journal article" date="2023" name="PhytoFront">
        <title>Draft Genome Resources of Seven Strains of Tilletia horrida, Causal Agent of Kernel Smut of Rice.</title>
        <authorList>
            <person name="Khanal S."/>
            <person name="Antony Babu S."/>
            <person name="Zhou X.G."/>
        </authorList>
    </citation>
    <scope>NUCLEOTIDE SEQUENCE</scope>
    <source>
        <strain evidence="6">TX6</strain>
    </source>
</reference>
<dbReference type="Proteomes" id="UP001176517">
    <property type="component" value="Unassembled WGS sequence"/>
</dbReference>
<dbReference type="InterPro" id="IPR050309">
    <property type="entry name" value="Type-B_Carboxylest/Lipase"/>
</dbReference>
<feature type="signal peptide" evidence="4">
    <location>
        <begin position="1"/>
        <end position="26"/>
    </location>
</feature>
<dbReference type="Pfam" id="PF00135">
    <property type="entry name" value="COesterase"/>
    <property type="match status" value="1"/>
</dbReference>
<protein>
    <recommendedName>
        <fullName evidence="5">Carboxylesterase type B domain-containing protein</fullName>
    </recommendedName>
</protein>
<dbReference type="InterPro" id="IPR019826">
    <property type="entry name" value="Carboxylesterase_B_AS"/>
</dbReference>
<feature type="compositionally biased region" description="Basic and acidic residues" evidence="3">
    <location>
        <begin position="483"/>
        <end position="492"/>
    </location>
</feature>
<evidence type="ECO:0000256" key="3">
    <source>
        <dbReference type="SAM" id="MobiDB-lite"/>
    </source>
</evidence>
<dbReference type="PRINTS" id="PR00878">
    <property type="entry name" value="CHOLNESTRASE"/>
</dbReference>
<dbReference type="EMBL" id="JAPDMZ010000300">
    <property type="protein sequence ID" value="KAK0544156.1"/>
    <property type="molecule type" value="Genomic_DNA"/>
</dbReference>
<feature type="region of interest" description="Disordered" evidence="3">
    <location>
        <begin position="478"/>
        <end position="502"/>
    </location>
</feature>
<dbReference type="InterPro" id="IPR000997">
    <property type="entry name" value="Cholinesterase"/>
</dbReference>
<keyword evidence="4" id="KW-0732">Signal</keyword>
<dbReference type="GO" id="GO:0004104">
    <property type="term" value="F:cholinesterase activity"/>
    <property type="evidence" value="ECO:0007669"/>
    <property type="project" value="InterPro"/>
</dbReference>
<feature type="compositionally biased region" description="Polar residues" evidence="3">
    <location>
        <begin position="493"/>
        <end position="502"/>
    </location>
</feature>
<dbReference type="InterPro" id="IPR002018">
    <property type="entry name" value="CarbesteraseB"/>
</dbReference>
<comment type="similarity">
    <text evidence="1">Belongs to the type-B carboxylesterase/lipase family.</text>
</comment>
<dbReference type="SUPFAM" id="SSF53474">
    <property type="entry name" value="alpha/beta-Hydrolases"/>
    <property type="match status" value="1"/>
</dbReference>
<evidence type="ECO:0000259" key="5">
    <source>
        <dbReference type="Pfam" id="PF00135"/>
    </source>
</evidence>
<comment type="caution">
    <text evidence="6">The sequence shown here is derived from an EMBL/GenBank/DDBJ whole genome shotgun (WGS) entry which is preliminary data.</text>
</comment>
<keyword evidence="2" id="KW-0378">Hydrolase</keyword>
<proteinExistence type="inferred from homology"/>
<organism evidence="6 7">
    <name type="scientific">Tilletia horrida</name>
    <dbReference type="NCBI Taxonomy" id="155126"/>
    <lineage>
        <taxon>Eukaryota</taxon>
        <taxon>Fungi</taxon>
        <taxon>Dikarya</taxon>
        <taxon>Basidiomycota</taxon>
        <taxon>Ustilaginomycotina</taxon>
        <taxon>Exobasidiomycetes</taxon>
        <taxon>Tilletiales</taxon>
        <taxon>Tilletiaceae</taxon>
        <taxon>Tilletia</taxon>
    </lineage>
</organism>
<evidence type="ECO:0000256" key="2">
    <source>
        <dbReference type="ARBA" id="ARBA00022801"/>
    </source>
</evidence>
<evidence type="ECO:0000313" key="6">
    <source>
        <dbReference type="EMBL" id="KAK0544156.1"/>
    </source>
</evidence>
<evidence type="ECO:0000313" key="7">
    <source>
        <dbReference type="Proteomes" id="UP001176517"/>
    </source>
</evidence>
<feature type="chain" id="PRO_5042849065" description="Carboxylesterase type B domain-containing protein" evidence="4">
    <location>
        <begin position="27"/>
        <end position="802"/>
    </location>
</feature>
<evidence type="ECO:0000256" key="4">
    <source>
        <dbReference type="SAM" id="SignalP"/>
    </source>
</evidence>
<dbReference type="InterPro" id="IPR029058">
    <property type="entry name" value="AB_hydrolase_fold"/>
</dbReference>
<dbReference type="PANTHER" id="PTHR11559">
    <property type="entry name" value="CARBOXYLESTERASE"/>
    <property type="match status" value="1"/>
</dbReference>
<sequence>MSPPSPFLAVARLATLLCLLATVVHSTSIAERASSSASSLPVRILPPTSIDWTAFESSKKPASYLLVNGAFTSFSQAADACAALNERLPDPASLVRDDNLRRQLAYLVYEQFFSQSSTSSSSRREKAGSGLTVTRRASKTKHTFWAAEAHQVSIIANSDGSNATLAQTSAPVGQGASGTGYGGGRVGLPALCTNSAPWNTINSTDTSAPWRMTVPSGSGTQQTTYTGFRDLLGFRFAAIPYAKTLARFEQSVALTSSAAVYAQLGASFDALRTTRANQCPQTAGTDAPYTEDCLLLNIATGWLPHTSRPAKQSLRPVILWIHGGGFTSGSGLDGTFDGTFLSSRQDVVVVTPNYRLGTLGWLAVSESTSPALTGNFGLGDLISALKWIRANIQAFGGDPARISVMGQSAGAQAVQLLLQSEAAKGLFQSAAVMSGRPWDQADARITRALAEQPSSAGGANGLAVLQSLGCAPEQVRRRAKLQRASDEEERRANSYNPTLSRASSDPVLDCLRRLPTDKFLTSSVASKPVVDGTLIKQPTLDLSSPSSAKSNVNRVPLLYGTMRDELGSLGFVPKVGTSLSDSLAQAGIVDPQKSAVVNNTKGAFPLPRSGRDPVQNLTVTVETEFTSIKRCGHDSSLSLIASNSVFPRVHAYEFYSRAWQIPNFDPNAVCAPESAQELRSGQYYLCHSGELMAVFGTPGFQFALRPRDALDLSWIRSVLDAWATFARTGGATPVMDSDYATIRGYLQSRAAVSRWKPLSAGRNVALLGTYGVEGVRTLGQGSFAAQCSALGLGINYIKAERA</sequence>
<dbReference type="PROSITE" id="PS00122">
    <property type="entry name" value="CARBOXYLESTERASE_B_1"/>
    <property type="match status" value="1"/>
</dbReference>
<accession>A0AAN6GJ60</accession>